<dbReference type="GO" id="GO:0016567">
    <property type="term" value="P:protein ubiquitination"/>
    <property type="evidence" value="ECO:0007669"/>
    <property type="project" value="InterPro"/>
</dbReference>
<evidence type="ECO:0000259" key="1">
    <source>
        <dbReference type="PROSITE" id="PS50144"/>
    </source>
</evidence>
<dbReference type="CDD" id="cd00121">
    <property type="entry name" value="MATH"/>
    <property type="match status" value="1"/>
</dbReference>
<accession>A0AA41RYC4</accession>
<dbReference type="PANTHER" id="PTHR26379:SF187">
    <property type="entry name" value="OS07G0655300 PROTEIN"/>
    <property type="match status" value="1"/>
</dbReference>
<dbReference type="InterPro" id="IPR045005">
    <property type="entry name" value="BPM1-6"/>
</dbReference>
<organism evidence="2 3">
    <name type="scientific">Papaver nudicaule</name>
    <name type="common">Iceland poppy</name>
    <dbReference type="NCBI Taxonomy" id="74823"/>
    <lineage>
        <taxon>Eukaryota</taxon>
        <taxon>Viridiplantae</taxon>
        <taxon>Streptophyta</taxon>
        <taxon>Embryophyta</taxon>
        <taxon>Tracheophyta</taxon>
        <taxon>Spermatophyta</taxon>
        <taxon>Magnoliopsida</taxon>
        <taxon>Ranunculales</taxon>
        <taxon>Papaveraceae</taxon>
        <taxon>Papaveroideae</taxon>
        <taxon>Papaver</taxon>
    </lineage>
</organism>
<reference evidence="2" key="1">
    <citation type="submission" date="2022-03" db="EMBL/GenBank/DDBJ databases">
        <title>A functionally conserved STORR gene fusion in Papaver species that diverged 16.8 million years ago.</title>
        <authorList>
            <person name="Catania T."/>
        </authorList>
    </citation>
    <scope>NUCLEOTIDE SEQUENCE</scope>
    <source>
        <strain evidence="2">S-191538</strain>
    </source>
</reference>
<proteinExistence type="predicted"/>
<dbReference type="AlphaFoldDB" id="A0AA41RYC4"/>
<keyword evidence="3" id="KW-1185">Reference proteome</keyword>
<dbReference type="PANTHER" id="PTHR26379">
    <property type="entry name" value="BTB/POZ AND MATH DOMAIN-CONTAINING PROTEIN 1"/>
    <property type="match status" value="1"/>
</dbReference>
<comment type="caution">
    <text evidence="2">The sequence shown here is derived from an EMBL/GenBank/DDBJ whole genome shotgun (WGS) entry which is preliminary data.</text>
</comment>
<dbReference type="PROSITE" id="PS50144">
    <property type="entry name" value="MATH"/>
    <property type="match status" value="1"/>
</dbReference>
<evidence type="ECO:0000313" key="3">
    <source>
        <dbReference type="Proteomes" id="UP001177140"/>
    </source>
</evidence>
<dbReference type="InterPro" id="IPR008974">
    <property type="entry name" value="TRAF-like"/>
</dbReference>
<name>A0AA41RYC4_PAPNU</name>
<dbReference type="InterPro" id="IPR002083">
    <property type="entry name" value="MATH/TRAF_dom"/>
</dbReference>
<dbReference type="EMBL" id="JAJJMA010034450">
    <property type="protein sequence ID" value="MCL7024428.1"/>
    <property type="molecule type" value="Genomic_DNA"/>
</dbReference>
<dbReference type="Pfam" id="PF22486">
    <property type="entry name" value="MATH_2"/>
    <property type="match status" value="1"/>
</dbReference>
<dbReference type="Gene3D" id="2.60.210.10">
    <property type="entry name" value="Apoptosis, Tumor Necrosis Factor Receptor Associated Protein 2, Chain A"/>
    <property type="match status" value="1"/>
</dbReference>
<evidence type="ECO:0000313" key="2">
    <source>
        <dbReference type="EMBL" id="MCL7024428.1"/>
    </source>
</evidence>
<gene>
    <name evidence="2" type="ORF">MKW94_004455</name>
</gene>
<dbReference type="Proteomes" id="UP001177140">
    <property type="component" value="Unassembled WGS sequence"/>
</dbReference>
<sequence>MGGILSLFNCLRITDPKEPIVDHEMSSSKSTCESVKGSHEHVIEGYSSSKGMGVGKFMTSAKFTVAGNDWVIRFYPDGNDKEHISVHIKLVTPGEVRAKCELKLLDQSGKGIHRLHTATNTFKTEEPFWY</sequence>
<protein>
    <recommendedName>
        <fullName evidence="1">MATH domain-containing protein</fullName>
    </recommendedName>
</protein>
<feature type="domain" description="MATH" evidence="1">
    <location>
        <begin position="36"/>
        <end position="130"/>
    </location>
</feature>
<feature type="non-terminal residue" evidence="2">
    <location>
        <position position="130"/>
    </location>
</feature>
<dbReference type="SUPFAM" id="SSF49599">
    <property type="entry name" value="TRAF domain-like"/>
    <property type="match status" value="1"/>
</dbReference>